<evidence type="ECO:0000313" key="3">
    <source>
        <dbReference type="Proteomes" id="UP000004374"/>
    </source>
</evidence>
<accession>I1DZQ9</accession>
<dbReference type="RefSeq" id="WP_008222226.1">
    <property type="nucleotide sequence ID" value="NZ_BAFK01000014.1"/>
</dbReference>
<comment type="caution">
    <text evidence="2">The sequence shown here is derived from an EMBL/GenBank/DDBJ whole genome shotgun (WGS) entry which is preliminary data.</text>
</comment>
<reference evidence="2 3" key="1">
    <citation type="journal article" date="2012" name="J. Bacteriol.">
        <title>Genome Sequence of the Protease-Producing Bacterium Rheinheimera nanhaiensis E407-8T, Isolated from Deep-Sea Sediment of the South China Sea.</title>
        <authorList>
            <person name="Zhang X.-Y."/>
            <person name="Zhang Y.-J."/>
            <person name="Qin Q.-L."/>
            <person name="Xie B.-B."/>
            <person name="Chen X.-L."/>
            <person name="Zhou B.-C."/>
            <person name="Zhang Y.-Z."/>
        </authorList>
    </citation>
    <scope>NUCLEOTIDE SEQUENCE [LARGE SCALE GENOMIC DNA]</scope>
    <source>
        <strain evidence="2 3">E407-8</strain>
    </source>
</reference>
<dbReference type="Proteomes" id="UP000004374">
    <property type="component" value="Unassembled WGS sequence"/>
</dbReference>
<keyword evidence="3" id="KW-1185">Reference proteome</keyword>
<dbReference type="InterPro" id="IPR040536">
    <property type="entry name" value="ASPCH"/>
</dbReference>
<gene>
    <name evidence="2" type="ORF">RNAN_2543</name>
</gene>
<sequence length="146" mass="15771">MTTAAQAATYGAYLLQSDLIAVPQALADRTVSKQDIGNMTLVQRPASNDIEQVIEFRRNAVVHNNMTGEMGVVTGNISLLAKPGGDITSLLRQLDLKVVRSASATGVYVVKPNTDVELLSLLDQIKASDLVSTARLDILERKYSNQ</sequence>
<feature type="domain" description="ASP external chaperone" evidence="1">
    <location>
        <begin position="59"/>
        <end position="143"/>
    </location>
</feature>
<organism evidence="2 3">
    <name type="scientific">Rheinheimera nanhaiensis E407-8</name>
    <dbReference type="NCBI Taxonomy" id="562729"/>
    <lineage>
        <taxon>Bacteria</taxon>
        <taxon>Pseudomonadati</taxon>
        <taxon>Pseudomonadota</taxon>
        <taxon>Gammaproteobacteria</taxon>
        <taxon>Chromatiales</taxon>
        <taxon>Chromatiaceae</taxon>
        <taxon>Rheinheimera</taxon>
    </lineage>
</organism>
<dbReference type="AlphaFoldDB" id="I1DZQ9"/>
<protein>
    <recommendedName>
        <fullName evidence="1">ASP external chaperone domain-containing protein</fullName>
    </recommendedName>
</protein>
<proteinExistence type="predicted"/>
<evidence type="ECO:0000259" key="1">
    <source>
        <dbReference type="Pfam" id="PF18492"/>
    </source>
</evidence>
<evidence type="ECO:0000313" key="2">
    <source>
        <dbReference type="EMBL" id="GAB59537.1"/>
    </source>
</evidence>
<dbReference type="Pfam" id="PF18492">
    <property type="entry name" value="ORF_2_N"/>
    <property type="match status" value="1"/>
</dbReference>
<dbReference type="EMBL" id="BAFK01000014">
    <property type="protein sequence ID" value="GAB59537.1"/>
    <property type="molecule type" value="Genomic_DNA"/>
</dbReference>
<name>I1DZQ9_9GAMM</name>